<keyword evidence="1" id="KW-1133">Transmembrane helix</keyword>
<dbReference type="KEGG" id="taa:NMY3_03480"/>
<accession>A0A654MDV7</accession>
<dbReference type="EMBL" id="CP012850">
    <property type="protein sequence ID" value="ALI37662.1"/>
    <property type="molecule type" value="Genomic_DNA"/>
</dbReference>
<dbReference type="RefSeq" id="WP_196816693.1">
    <property type="nucleotide sequence ID" value="NZ_CP012850.1"/>
</dbReference>
<keyword evidence="1" id="KW-0472">Membrane</keyword>
<dbReference type="Proteomes" id="UP000058925">
    <property type="component" value="Chromosome"/>
</dbReference>
<evidence type="ECO:0000313" key="2">
    <source>
        <dbReference type="EMBL" id="ALI37662.1"/>
    </source>
</evidence>
<dbReference type="AlphaFoldDB" id="A0A654MDV7"/>
<sequence>MQSVILVLVCLIPYLLLCSILVSIGSVYSDIPRKEIMDDLKDVKIISLETGEVVQNRSLNTLSTSALDVQRVAFFEKINQLNSTMWVGDNLLSSNDINNISSVAYGILIDGDRDSSTGKEGVDYQLELQWINSTSSLNLQNWNKLLLEYSSLGQYKIIDLRQNYTGYPSFEGKNNNYVVFSLDMGKISVSPAYRMMFYNLVSYNDGTIGIDLTNWINIPDDAFTISTSPEEITLRKGETKTIGLQILSSSGKISAITDLSDLENYTSLNVELINQNDNLTNSTIGGSTTEPIQIGISAPEDAKIGIHTIPVTANISFGSNFPSNFIEFQNKYPIFIDTKGYEIKNGNFTVNVIEPLTFQEELKNFWSAYGSMITLIMAGFAGGLSTLFFEYIKERKNKNKNKNPAQ</sequence>
<gene>
    <name evidence="2" type="ORF">NMY3_03480</name>
</gene>
<evidence type="ECO:0000313" key="3">
    <source>
        <dbReference type="Proteomes" id="UP000058925"/>
    </source>
</evidence>
<keyword evidence="3" id="KW-1185">Reference proteome</keyword>
<dbReference type="GeneID" id="60423308"/>
<proteinExistence type="predicted"/>
<dbReference type="OrthoDB" id="9240at2157"/>
<feature type="transmembrane region" description="Helical" evidence="1">
    <location>
        <begin position="366"/>
        <end position="392"/>
    </location>
</feature>
<evidence type="ECO:0000256" key="1">
    <source>
        <dbReference type="SAM" id="Phobius"/>
    </source>
</evidence>
<protein>
    <submittedName>
        <fullName evidence="2">Uncharacterized protein</fullName>
    </submittedName>
</protein>
<keyword evidence="1" id="KW-0812">Transmembrane</keyword>
<reference evidence="3" key="1">
    <citation type="submission" date="2015-10" db="EMBL/GenBank/DDBJ databases">
        <title>Niche specialization of a soil ammonia-oxidizing archaeon, Candidatus Nitrosocosmicus oleophilus.</title>
        <authorList>
            <person name="Jung M.-Y."/>
            <person name="Rhee S.-K."/>
        </authorList>
    </citation>
    <scope>NUCLEOTIDE SEQUENCE [LARGE SCALE GENOMIC DNA]</scope>
    <source>
        <strain evidence="3">MY3</strain>
    </source>
</reference>
<organism evidence="2 3">
    <name type="scientific">Candidatus Nitrosocosmicus oleophilus</name>
    <dbReference type="NCBI Taxonomy" id="1353260"/>
    <lineage>
        <taxon>Archaea</taxon>
        <taxon>Nitrososphaerota</taxon>
        <taxon>Nitrososphaeria</taxon>
        <taxon>Nitrososphaerales</taxon>
        <taxon>Nitrososphaeraceae</taxon>
        <taxon>Candidatus Nitrosocosmicus</taxon>
    </lineage>
</organism>
<name>A0A654MDV7_9ARCH</name>